<keyword evidence="7" id="KW-1185">Reference proteome</keyword>
<dbReference type="InterPro" id="IPR001715">
    <property type="entry name" value="CH_dom"/>
</dbReference>
<feature type="compositionally biased region" description="Polar residues" evidence="4">
    <location>
        <begin position="22"/>
        <end position="33"/>
    </location>
</feature>
<evidence type="ECO:0000256" key="4">
    <source>
        <dbReference type="SAM" id="MobiDB-lite"/>
    </source>
</evidence>
<dbReference type="Proteomes" id="UP001521184">
    <property type="component" value="Unassembled WGS sequence"/>
</dbReference>
<organism evidence="6 7">
    <name type="scientific">Diplodia intermedia</name>
    <dbReference type="NCBI Taxonomy" id="856260"/>
    <lineage>
        <taxon>Eukaryota</taxon>
        <taxon>Fungi</taxon>
        <taxon>Dikarya</taxon>
        <taxon>Ascomycota</taxon>
        <taxon>Pezizomycotina</taxon>
        <taxon>Dothideomycetes</taxon>
        <taxon>Dothideomycetes incertae sedis</taxon>
        <taxon>Botryosphaeriales</taxon>
        <taxon>Botryosphaeriaceae</taxon>
        <taxon>Diplodia</taxon>
    </lineage>
</organism>
<dbReference type="PROSITE" id="PS50096">
    <property type="entry name" value="IQ"/>
    <property type="match status" value="1"/>
</dbReference>
<sequence length="1024" mass="113905">MAAAEGLPGPRRCSGDPHRDSTTNTNLDSTAALSQPIHLSNPRRRPAKHPSVEVWLDDDAEPRPAPLVPTGPMPPAARPKPPRRDAVLAQPTQKTPIPPPADGALRPRRRRVSALLAEKRLASADKQSVQPDAARDPRRRTIYVPSDDTTMMTIHPGYPRRPSSPDLGFDLVTLSEEESQALPPAIKQTHPPSKSLAAAPKRRPLQKSSRPLQAVSFVEDAVGKSLGKENIPPSMLLKAAKQPRRATGEHKPEPIRKTRLGATAPTNASAASSAVTRKRTSSDSVGSPSKALRTTRTAACPRPPLQEPRHKRQTRSSTSNPASPSYTSKSPPQALRRHRVVKPPSRLGAPRLPKGLQSRDKYPVLFEDLDKPELYEDNWLSYQEISITQLVNKLFDCVHMPSKDQNREGGVLRRSVLAVYQDPTIPLLHKRLQASLMYGALAIPKDLLAKTLRLKDDVGLRRKYLNLFINTYEPSLLKAAAEVIVGRECRVPASASSTANSPDGDLRQRRAEKKAIEGFLNTFFIRNEDAVRVKTGFGSIASIARGHDKADDFGSQDWSWRRTTLRSLMLILLLDMVKTKDVISYPLFQVSSSFKSSHAVLQELATMLLPSLGDLSRPLGHLDYHLRCLQYPLQEYDYNVRNLATDLRDGVILTRLVELLIYPPTLMTPQQEVTVTMPTGDILTSCATVGNKEPYVLSQHLKFPCASRAQKQHNVQIALSALEGTKGVAGQAFKETSPEDVVNGHREKTLGLLWSLVGKWGLEALVDWTELEKETQRYRSRYYNNQCDDYRDSDTEDESKLAEVHSLERYTALLRGWADSIACCRGLRAANLTTSFADGRVLEAIVDEYVAYFPTSRGATEHVTNSLPAKLQFVGCSTAFVSLFASASGMSNRPIPSKDFTLTTLAFLASRLLPASRAHHAASTLQRWFRKRILRRELSKRVTLMRLASHCATVVQTRERVVGAAVVLQRAWRNVLDARIRKLVHDVTSFQALARAWAVRFRMPNGNRKKGRATRKAERIRGGW</sequence>
<comment type="subcellular location">
    <subcellularLocation>
        <location evidence="1">Cytoplasm</location>
    </subcellularLocation>
</comment>
<feature type="domain" description="Calponin-homology (CH)" evidence="5">
    <location>
        <begin position="612"/>
        <end position="761"/>
    </location>
</feature>
<evidence type="ECO:0000256" key="3">
    <source>
        <dbReference type="ARBA" id="ARBA00022860"/>
    </source>
</evidence>
<evidence type="ECO:0000256" key="1">
    <source>
        <dbReference type="ARBA" id="ARBA00004496"/>
    </source>
</evidence>
<gene>
    <name evidence="6" type="ORF">SLS58_005310</name>
</gene>
<feature type="compositionally biased region" description="Polar residues" evidence="4">
    <location>
        <begin position="282"/>
        <end position="297"/>
    </location>
</feature>
<dbReference type="SUPFAM" id="SSF47576">
    <property type="entry name" value="Calponin-homology domain, CH-domain"/>
    <property type="match status" value="1"/>
</dbReference>
<accession>A0ABR3TRA7</accession>
<comment type="caution">
    <text evidence="6">The sequence shown here is derived from an EMBL/GenBank/DDBJ whole genome shotgun (WGS) entry which is preliminary data.</text>
</comment>
<proteinExistence type="predicted"/>
<dbReference type="PROSITE" id="PS50021">
    <property type="entry name" value="CH"/>
    <property type="match status" value="1"/>
</dbReference>
<dbReference type="Pfam" id="PF00307">
    <property type="entry name" value="CH"/>
    <property type="match status" value="1"/>
</dbReference>
<dbReference type="EMBL" id="JAKEKT020000031">
    <property type="protein sequence ID" value="KAL1642805.1"/>
    <property type="molecule type" value="Genomic_DNA"/>
</dbReference>
<evidence type="ECO:0000256" key="2">
    <source>
        <dbReference type="ARBA" id="ARBA00022490"/>
    </source>
</evidence>
<evidence type="ECO:0000259" key="5">
    <source>
        <dbReference type="PROSITE" id="PS50021"/>
    </source>
</evidence>
<dbReference type="InterPro" id="IPR051185">
    <property type="entry name" value="ASPM"/>
</dbReference>
<feature type="region of interest" description="Disordered" evidence="4">
    <location>
        <begin position="1"/>
        <end position="355"/>
    </location>
</feature>
<feature type="compositionally biased region" description="Polar residues" evidence="4">
    <location>
        <begin position="315"/>
        <end position="331"/>
    </location>
</feature>
<keyword evidence="2" id="KW-0963">Cytoplasm</keyword>
<dbReference type="InterPro" id="IPR036872">
    <property type="entry name" value="CH_dom_sf"/>
</dbReference>
<protein>
    <recommendedName>
        <fullName evidence="5">Calponin-homology (CH) domain-containing protein</fullName>
    </recommendedName>
</protein>
<evidence type="ECO:0000313" key="7">
    <source>
        <dbReference type="Proteomes" id="UP001521184"/>
    </source>
</evidence>
<feature type="compositionally biased region" description="Basic and acidic residues" evidence="4">
    <location>
        <begin position="246"/>
        <end position="256"/>
    </location>
</feature>
<feature type="compositionally biased region" description="Pro residues" evidence="4">
    <location>
        <begin position="63"/>
        <end position="79"/>
    </location>
</feature>
<dbReference type="PANTHER" id="PTHR22706">
    <property type="entry name" value="ASSEMBLY FACTOR FOR SPINDLE MICROTUBULES"/>
    <property type="match status" value="1"/>
</dbReference>
<dbReference type="PANTHER" id="PTHR22706:SF1">
    <property type="entry name" value="ASSEMBLY FACTOR FOR SPINDLE MICROTUBULES"/>
    <property type="match status" value="1"/>
</dbReference>
<evidence type="ECO:0000313" key="6">
    <source>
        <dbReference type="EMBL" id="KAL1642805.1"/>
    </source>
</evidence>
<reference evidence="6 7" key="1">
    <citation type="journal article" date="2023" name="Plant Dis.">
        <title>First Report of Diplodia intermedia Causing Canker and Dieback Diseases on Apple Trees in Canada.</title>
        <authorList>
            <person name="Ellouze W."/>
            <person name="Ilyukhin E."/>
            <person name="Sulman M."/>
            <person name="Ali S."/>
        </authorList>
    </citation>
    <scope>NUCLEOTIDE SEQUENCE [LARGE SCALE GENOMIC DNA]</scope>
    <source>
        <strain evidence="6 7">M45-28</strain>
    </source>
</reference>
<feature type="compositionally biased region" description="Low complexity" evidence="4">
    <location>
        <begin position="262"/>
        <end position="275"/>
    </location>
</feature>
<dbReference type="Gene3D" id="1.10.418.10">
    <property type="entry name" value="Calponin-like domain"/>
    <property type="match status" value="1"/>
</dbReference>
<keyword evidence="3" id="KW-0112">Calmodulin-binding</keyword>
<name>A0ABR3TRA7_9PEZI</name>
<dbReference type="CDD" id="cd21223">
    <property type="entry name" value="CH_ASPM_rpt1"/>
    <property type="match status" value="1"/>
</dbReference>